<feature type="binding site" evidence="7">
    <location>
        <begin position="11"/>
        <end position="16"/>
    </location>
    <ligand>
        <name>ATP</name>
        <dbReference type="ChEBI" id="CHEBI:30616"/>
    </ligand>
</feature>
<gene>
    <name evidence="7 8" type="primary">aroK</name>
    <name evidence="8" type="ORF">GCM10007096_14970</name>
</gene>
<keyword evidence="1 7" id="KW-0028">Amino-acid biosynthesis</keyword>
<keyword evidence="7" id="KW-0479">Metal-binding</keyword>
<dbReference type="Proteomes" id="UP000656813">
    <property type="component" value="Unassembled WGS sequence"/>
</dbReference>
<comment type="function">
    <text evidence="7">Catalyzes the specific phosphorylation of the 3-hydroxyl group of shikimic acid using ATP as a cosubstrate.</text>
</comment>
<comment type="cofactor">
    <cofactor evidence="7">
        <name>Mg(2+)</name>
        <dbReference type="ChEBI" id="CHEBI:18420"/>
    </cofactor>
    <text evidence="7">Binds 1 Mg(2+) ion per subunit.</text>
</comment>
<comment type="pathway">
    <text evidence="7">Metabolic intermediate biosynthesis; chorismate biosynthesis; chorismate from D-erythrose 4-phosphate and phosphoenolpyruvate: step 5/7.</text>
</comment>
<dbReference type="EMBL" id="BMFV01000008">
    <property type="protein sequence ID" value="GGH79682.1"/>
    <property type="molecule type" value="Genomic_DNA"/>
</dbReference>
<keyword evidence="3 7" id="KW-0547">Nucleotide-binding</keyword>
<dbReference type="GO" id="GO:0000287">
    <property type="term" value="F:magnesium ion binding"/>
    <property type="evidence" value="ECO:0007669"/>
    <property type="project" value="UniProtKB-UniRule"/>
</dbReference>
<dbReference type="EC" id="2.7.1.71" evidence="7"/>
<evidence type="ECO:0000256" key="4">
    <source>
        <dbReference type="ARBA" id="ARBA00022777"/>
    </source>
</evidence>
<dbReference type="GO" id="GO:0008652">
    <property type="term" value="P:amino acid biosynthetic process"/>
    <property type="evidence" value="ECO:0007669"/>
    <property type="project" value="UniProtKB-KW"/>
</dbReference>
<organism evidence="8 9">
    <name type="scientific">Pullulanibacillus pueri</name>
    <dbReference type="NCBI Taxonomy" id="1437324"/>
    <lineage>
        <taxon>Bacteria</taxon>
        <taxon>Bacillati</taxon>
        <taxon>Bacillota</taxon>
        <taxon>Bacilli</taxon>
        <taxon>Bacillales</taxon>
        <taxon>Sporolactobacillaceae</taxon>
        <taxon>Pullulanibacillus</taxon>
    </lineage>
</organism>
<keyword evidence="7" id="KW-0460">Magnesium</keyword>
<dbReference type="CDD" id="cd00464">
    <property type="entry name" value="SK"/>
    <property type="match status" value="1"/>
</dbReference>
<dbReference type="GO" id="GO:0004765">
    <property type="term" value="F:shikimate kinase activity"/>
    <property type="evidence" value="ECO:0007669"/>
    <property type="project" value="UniProtKB-UniRule"/>
</dbReference>
<keyword evidence="7" id="KW-0963">Cytoplasm</keyword>
<evidence type="ECO:0000256" key="3">
    <source>
        <dbReference type="ARBA" id="ARBA00022741"/>
    </source>
</evidence>
<keyword evidence="6 7" id="KW-0057">Aromatic amino acid biosynthesis</keyword>
<feature type="binding site" evidence="7">
    <location>
        <position position="134"/>
    </location>
    <ligand>
        <name>substrate</name>
    </ligand>
</feature>
<dbReference type="PANTHER" id="PTHR21087">
    <property type="entry name" value="SHIKIMATE KINASE"/>
    <property type="match status" value="1"/>
</dbReference>
<reference evidence="8" key="2">
    <citation type="submission" date="2020-09" db="EMBL/GenBank/DDBJ databases">
        <authorList>
            <person name="Sun Q."/>
            <person name="Zhou Y."/>
        </authorList>
    </citation>
    <scope>NUCLEOTIDE SEQUENCE</scope>
    <source>
        <strain evidence="8">CGMCC 1.12777</strain>
    </source>
</reference>
<accession>A0A8J2ZUK4</accession>
<dbReference type="InterPro" id="IPR031322">
    <property type="entry name" value="Shikimate/glucono_kinase"/>
</dbReference>
<dbReference type="GO" id="GO:0005829">
    <property type="term" value="C:cytosol"/>
    <property type="evidence" value="ECO:0007669"/>
    <property type="project" value="TreeGrafter"/>
</dbReference>
<feature type="binding site" evidence="7">
    <location>
        <position position="33"/>
    </location>
    <ligand>
        <name>substrate</name>
    </ligand>
</feature>
<name>A0A8J2ZUK4_9BACL</name>
<dbReference type="HAMAP" id="MF_00109">
    <property type="entry name" value="Shikimate_kinase"/>
    <property type="match status" value="1"/>
</dbReference>
<sequence length="172" mass="19555">METLFIIGFMGAGKTTVGRELGQRLSMNVVDTDEMIEKACKKSISSIFKEEGEAAFRQYEQRVLQTLAWPSTIVTTGGGIIITEANRKFMKNNGIVIFLHSDPQVVLERTAEDTTRPLLNEDRERQVTLLLNQRLPLYLEADYTVNTSFKSVDTIVDEITGFLTRDSRFWVK</sequence>
<dbReference type="GO" id="GO:0005524">
    <property type="term" value="F:ATP binding"/>
    <property type="evidence" value="ECO:0007669"/>
    <property type="project" value="UniProtKB-UniRule"/>
</dbReference>
<keyword evidence="5 7" id="KW-0067">ATP-binding</keyword>
<dbReference type="AlphaFoldDB" id="A0A8J2ZUK4"/>
<comment type="caution">
    <text evidence="7">Lacks conserved residue(s) required for the propagation of feature annotation.</text>
</comment>
<dbReference type="RefSeq" id="WP_188496775.1">
    <property type="nucleotide sequence ID" value="NZ_BMFV01000008.1"/>
</dbReference>
<feature type="binding site" evidence="7">
    <location>
        <position position="116"/>
    </location>
    <ligand>
        <name>ATP</name>
        <dbReference type="ChEBI" id="CHEBI:30616"/>
    </ligand>
</feature>
<dbReference type="GO" id="GO:0009423">
    <property type="term" value="P:chorismate biosynthetic process"/>
    <property type="evidence" value="ECO:0007669"/>
    <property type="project" value="UniProtKB-UniRule"/>
</dbReference>
<dbReference type="UniPathway" id="UPA00053">
    <property type="reaction ID" value="UER00088"/>
</dbReference>
<feature type="binding site" evidence="7">
    <location>
        <position position="78"/>
    </location>
    <ligand>
        <name>substrate</name>
    </ligand>
</feature>
<reference evidence="8" key="1">
    <citation type="journal article" date="2014" name="Int. J. Syst. Evol. Microbiol.">
        <title>Complete genome sequence of Corynebacterium casei LMG S-19264T (=DSM 44701T), isolated from a smear-ripened cheese.</title>
        <authorList>
            <consortium name="US DOE Joint Genome Institute (JGI-PGF)"/>
            <person name="Walter F."/>
            <person name="Albersmeier A."/>
            <person name="Kalinowski J."/>
            <person name="Ruckert C."/>
        </authorList>
    </citation>
    <scope>NUCLEOTIDE SEQUENCE</scope>
    <source>
        <strain evidence="8">CGMCC 1.12777</strain>
    </source>
</reference>
<evidence type="ECO:0000256" key="7">
    <source>
        <dbReference type="HAMAP-Rule" id="MF_00109"/>
    </source>
</evidence>
<keyword evidence="9" id="KW-1185">Reference proteome</keyword>
<dbReference type="PRINTS" id="PR01100">
    <property type="entry name" value="SHIKIMTKNASE"/>
</dbReference>
<dbReference type="PANTHER" id="PTHR21087:SF16">
    <property type="entry name" value="SHIKIMATE KINASE 1, CHLOROPLASTIC"/>
    <property type="match status" value="1"/>
</dbReference>
<feature type="binding site" evidence="7">
    <location>
        <position position="15"/>
    </location>
    <ligand>
        <name>Mg(2+)</name>
        <dbReference type="ChEBI" id="CHEBI:18420"/>
    </ligand>
</feature>
<dbReference type="GO" id="GO:0009073">
    <property type="term" value="P:aromatic amino acid family biosynthetic process"/>
    <property type="evidence" value="ECO:0007669"/>
    <property type="project" value="UniProtKB-KW"/>
</dbReference>
<dbReference type="Gene3D" id="3.40.50.300">
    <property type="entry name" value="P-loop containing nucleotide triphosphate hydrolases"/>
    <property type="match status" value="1"/>
</dbReference>
<comment type="caution">
    <text evidence="8">The sequence shown here is derived from an EMBL/GenBank/DDBJ whole genome shotgun (WGS) entry which is preliminary data.</text>
</comment>
<evidence type="ECO:0000313" key="8">
    <source>
        <dbReference type="EMBL" id="GGH79682.1"/>
    </source>
</evidence>
<protein>
    <recommendedName>
        <fullName evidence="7">Shikimate kinase</fullName>
        <shortName evidence="7">SK</shortName>
        <ecNumber evidence="7">2.7.1.71</ecNumber>
    </recommendedName>
</protein>
<feature type="binding site" evidence="7">
    <location>
        <position position="57"/>
    </location>
    <ligand>
        <name>substrate</name>
    </ligand>
</feature>
<keyword evidence="2 7" id="KW-0808">Transferase</keyword>
<evidence type="ECO:0000313" key="9">
    <source>
        <dbReference type="Proteomes" id="UP000656813"/>
    </source>
</evidence>
<proteinExistence type="inferred from homology"/>
<evidence type="ECO:0000256" key="2">
    <source>
        <dbReference type="ARBA" id="ARBA00022679"/>
    </source>
</evidence>
<evidence type="ECO:0000256" key="5">
    <source>
        <dbReference type="ARBA" id="ARBA00022840"/>
    </source>
</evidence>
<evidence type="ECO:0000256" key="6">
    <source>
        <dbReference type="ARBA" id="ARBA00023141"/>
    </source>
</evidence>
<comment type="catalytic activity">
    <reaction evidence="7">
        <text>shikimate + ATP = 3-phosphoshikimate + ADP + H(+)</text>
        <dbReference type="Rhea" id="RHEA:13121"/>
        <dbReference type="ChEBI" id="CHEBI:15378"/>
        <dbReference type="ChEBI" id="CHEBI:30616"/>
        <dbReference type="ChEBI" id="CHEBI:36208"/>
        <dbReference type="ChEBI" id="CHEBI:145989"/>
        <dbReference type="ChEBI" id="CHEBI:456216"/>
        <dbReference type="EC" id="2.7.1.71"/>
    </reaction>
</comment>
<dbReference type="SUPFAM" id="SSF52540">
    <property type="entry name" value="P-loop containing nucleoside triphosphate hydrolases"/>
    <property type="match status" value="1"/>
</dbReference>
<dbReference type="Pfam" id="PF01202">
    <property type="entry name" value="SKI"/>
    <property type="match status" value="1"/>
</dbReference>
<keyword evidence="4 7" id="KW-0418">Kinase</keyword>
<comment type="subunit">
    <text evidence="7">Monomer.</text>
</comment>
<dbReference type="InterPro" id="IPR027417">
    <property type="entry name" value="P-loop_NTPase"/>
</dbReference>
<comment type="subcellular location">
    <subcellularLocation>
        <location evidence="7">Cytoplasm</location>
    </subcellularLocation>
</comment>
<comment type="similarity">
    <text evidence="7">Belongs to the shikimate kinase family.</text>
</comment>
<dbReference type="InterPro" id="IPR000623">
    <property type="entry name" value="Shikimate_kinase/TSH1"/>
</dbReference>
<evidence type="ECO:0000256" key="1">
    <source>
        <dbReference type="ARBA" id="ARBA00022605"/>
    </source>
</evidence>